<comment type="function">
    <text evidence="1">Adenylyltransferase that mediates the addition of adenosine 5'-monophosphate (AMP) to specific residues of target proteins.</text>
</comment>
<dbReference type="Pfam" id="PF02661">
    <property type="entry name" value="Fic"/>
    <property type="match status" value="1"/>
</dbReference>
<keyword evidence="1 2" id="KW-0547">Nucleotide-binding</keyword>
<comment type="catalytic activity">
    <reaction evidence="1">
        <text>L-threonyl-[protein] + ATP = 3-O-(5'-adenylyl)-L-threonyl-[protein] + diphosphate</text>
        <dbReference type="Rhea" id="RHEA:54292"/>
        <dbReference type="Rhea" id="RHEA-COMP:11060"/>
        <dbReference type="Rhea" id="RHEA-COMP:13847"/>
        <dbReference type="ChEBI" id="CHEBI:30013"/>
        <dbReference type="ChEBI" id="CHEBI:30616"/>
        <dbReference type="ChEBI" id="CHEBI:33019"/>
        <dbReference type="ChEBI" id="CHEBI:138113"/>
        <dbReference type="EC" id="2.7.7.108"/>
    </reaction>
</comment>
<gene>
    <name evidence="6" type="ORF">Ctma_1287</name>
</gene>
<protein>
    <recommendedName>
        <fullName evidence="1">Protein adenylyltransferase</fullName>
        <ecNumber evidence="1">2.7.7.108</ecNumber>
    </recommendedName>
    <alternativeName>
        <fullName evidence="1">AMPylator</fullName>
    </alternativeName>
</protein>
<dbReference type="InterPro" id="IPR040198">
    <property type="entry name" value="Fido_containing"/>
</dbReference>
<dbReference type="PROSITE" id="PS51459">
    <property type="entry name" value="FIDO"/>
    <property type="match status" value="1"/>
</dbReference>
<proteinExistence type="predicted"/>
<dbReference type="GO" id="GO:0005524">
    <property type="term" value="F:ATP binding"/>
    <property type="evidence" value="ECO:0007669"/>
    <property type="project" value="UniProtKB-UniRule"/>
</dbReference>
<evidence type="ECO:0000256" key="3">
    <source>
        <dbReference type="PIRSR" id="PIRSR640198-1"/>
    </source>
</evidence>
<keyword evidence="1 2" id="KW-0067">ATP-binding</keyword>
<dbReference type="PANTHER" id="PTHR13504:SF35">
    <property type="entry name" value="PROTEIN ADENYLYLTRANSFERASE SOFIC"/>
    <property type="match status" value="1"/>
</dbReference>
<evidence type="ECO:0000256" key="2">
    <source>
        <dbReference type="PIRSR" id="PIRSR038925-1"/>
    </source>
</evidence>
<feature type="binding site" evidence="2">
    <location>
        <position position="227"/>
    </location>
    <ligand>
        <name>ATP</name>
        <dbReference type="ChEBI" id="CHEBI:30616"/>
    </ligand>
</feature>
<dbReference type="InterPro" id="IPR036388">
    <property type="entry name" value="WH-like_DNA-bd_sf"/>
</dbReference>
<dbReference type="InterPro" id="IPR036597">
    <property type="entry name" value="Fido-like_dom_sf"/>
</dbReference>
<dbReference type="GO" id="GO:0070733">
    <property type="term" value="F:AMPylase activity"/>
    <property type="evidence" value="ECO:0007669"/>
    <property type="project" value="UniProtKB-UniRule"/>
</dbReference>
<evidence type="ECO:0000313" key="6">
    <source>
        <dbReference type="EMBL" id="WXU00562.1"/>
    </source>
</evidence>
<feature type="domain" description="Fido" evidence="5">
    <location>
        <begin position="106"/>
        <end position="249"/>
    </location>
</feature>
<name>A0AAU6PHT1_9GAMM</name>
<dbReference type="InterPro" id="IPR048770">
    <property type="entry name" value="SoFic-like_C"/>
</dbReference>
<keyword evidence="1" id="KW-0808">Transferase</keyword>
<feature type="binding site" evidence="2">
    <location>
        <position position="60"/>
    </location>
    <ligand>
        <name>ATP</name>
        <dbReference type="ChEBI" id="CHEBI:30616"/>
    </ligand>
</feature>
<dbReference type="PIRSF" id="PIRSF038925">
    <property type="entry name" value="AMP-prot_trans"/>
    <property type="match status" value="1"/>
</dbReference>
<dbReference type="InterPro" id="IPR003812">
    <property type="entry name" value="Fido"/>
</dbReference>
<dbReference type="Pfam" id="PF21248">
    <property type="entry name" value="SoFic-like_C"/>
    <property type="match status" value="1"/>
</dbReference>
<comment type="catalytic activity">
    <reaction evidence="1">
        <text>L-tyrosyl-[protein] + ATP = O-(5'-adenylyl)-L-tyrosyl-[protein] + diphosphate</text>
        <dbReference type="Rhea" id="RHEA:54288"/>
        <dbReference type="Rhea" id="RHEA-COMP:10136"/>
        <dbReference type="Rhea" id="RHEA-COMP:13846"/>
        <dbReference type="ChEBI" id="CHEBI:30616"/>
        <dbReference type="ChEBI" id="CHEBI:33019"/>
        <dbReference type="ChEBI" id="CHEBI:46858"/>
        <dbReference type="ChEBI" id="CHEBI:83624"/>
        <dbReference type="EC" id="2.7.7.108"/>
    </reaction>
</comment>
<accession>A0AAU6PHT1</accession>
<evidence type="ECO:0000256" key="4">
    <source>
        <dbReference type="PIRSR" id="PIRSR640198-2"/>
    </source>
</evidence>
<feature type="binding site" evidence="2">
    <location>
        <position position="185"/>
    </location>
    <ligand>
        <name>ATP</name>
        <dbReference type="ChEBI" id="CHEBI:30616"/>
    </ligand>
</feature>
<dbReference type="SUPFAM" id="SSF140931">
    <property type="entry name" value="Fic-like"/>
    <property type="match status" value="1"/>
</dbReference>
<sequence length="359" mass="41578">MYYIDDILKNDFETVAILKALGQAHRYLGELKGLCQSMPNPAILIDSLSLQEARDSSEIENIITTQDEIYKYRLQPNLINAAAKEVENYVNSLRFFQEELKENNLITVRTITSAQKIIKGNDAGVRVQTGTVLKNEDTQKVVYTPPEPAELSGLLSDLEQFINTEDEMDPLIKMAIIHHQFESIHPFYDGNGRIGRIINIIYLMQQKLLDMPVLYLSRYINHNKDDYYRLLQDVREGGAWQDWVIFMLNGVARTAKNSLTLVNDIKKLQQEYKENIRNKLPKLYSQELINNLFKHPYTKISFLQEDLNVSRVTAARYLGELTQEGLLIKHKLGRDNYYLNHQLIDLLSHIENMKEKSAL</sequence>
<dbReference type="EC" id="2.7.7.108" evidence="1"/>
<dbReference type="Gene3D" id="1.10.3290.10">
    <property type="entry name" value="Fido-like domain"/>
    <property type="match status" value="1"/>
</dbReference>
<feature type="binding site" evidence="4">
    <location>
        <begin position="189"/>
        <end position="196"/>
    </location>
    <ligand>
        <name>ATP</name>
        <dbReference type="ChEBI" id="CHEBI:30616"/>
    </ligand>
</feature>
<dbReference type="InterPro" id="IPR025758">
    <property type="entry name" value="Fic/DOC_N"/>
</dbReference>
<dbReference type="AlphaFoldDB" id="A0AAU6PHT1"/>
<dbReference type="InterPro" id="IPR026287">
    <property type="entry name" value="SoFic-like"/>
</dbReference>
<dbReference type="EMBL" id="CP138327">
    <property type="protein sequence ID" value="WXU00562.1"/>
    <property type="molecule type" value="Genomic_DNA"/>
</dbReference>
<reference evidence="6" key="1">
    <citation type="submission" date="2023-10" db="EMBL/GenBank/DDBJ databases">
        <title>The first scallop-associated chemosynthetic bacterial symbiont.</title>
        <authorList>
            <person name="Lin Y.-T."/>
            <person name="Sun J."/>
            <person name="Ip J.C.-H."/>
            <person name="He X."/>
            <person name="Gao Z.-M."/>
            <person name="Perez M."/>
            <person name="Xu T."/>
            <person name="Qian P.-Y."/>
            <person name="Qiu J.-W."/>
        </authorList>
    </citation>
    <scope>NUCLEOTIDE SEQUENCE</scope>
    <source>
        <strain evidence="6">Gill1</strain>
    </source>
</reference>
<dbReference type="GO" id="GO:0042803">
    <property type="term" value="F:protein homodimerization activity"/>
    <property type="evidence" value="ECO:0007669"/>
    <property type="project" value="UniProtKB-UniRule"/>
</dbReference>
<dbReference type="Pfam" id="PF13784">
    <property type="entry name" value="Fic_N"/>
    <property type="match status" value="1"/>
</dbReference>
<dbReference type="GO" id="GO:0000287">
    <property type="term" value="F:magnesium ion binding"/>
    <property type="evidence" value="ECO:0007669"/>
    <property type="project" value="UniProtKB-UniRule"/>
</dbReference>
<evidence type="ECO:0000259" key="5">
    <source>
        <dbReference type="PROSITE" id="PS51459"/>
    </source>
</evidence>
<dbReference type="Gene3D" id="1.10.10.10">
    <property type="entry name" value="Winged helix-like DNA-binding domain superfamily/Winged helix DNA-binding domain"/>
    <property type="match status" value="1"/>
</dbReference>
<evidence type="ECO:0000256" key="1">
    <source>
        <dbReference type="PIRNR" id="PIRNR038925"/>
    </source>
</evidence>
<feature type="binding site" evidence="2">
    <location>
        <begin position="190"/>
        <end position="196"/>
    </location>
    <ligand>
        <name>ATP</name>
        <dbReference type="ChEBI" id="CHEBI:30616"/>
    </ligand>
</feature>
<dbReference type="PANTHER" id="PTHR13504">
    <property type="entry name" value="FIDO DOMAIN-CONTAINING PROTEIN DDB_G0283145"/>
    <property type="match status" value="1"/>
</dbReference>
<comment type="subunit">
    <text evidence="1">Homodimer.</text>
</comment>
<keyword evidence="1" id="KW-0548">Nucleotidyltransferase</keyword>
<feature type="active site" evidence="3">
    <location>
        <position position="185"/>
    </location>
</feature>
<feature type="binding site" evidence="4">
    <location>
        <begin position="227"/>
        <end position="228"/>
    </location>
    <ligand>
        <name>ATP</name>
        <dbReference type="ChEBI" id="CHEBI:30616"/>
    </ligand>
</feature>
<organism evidence="6">
    <name type="scientific">Catillopecten margaritatus gill symbiont</name>
    <dbReference type="NCBI Taxonomy" id="3083288"/>
    <lineage>
        <taxon>Bacteria</taxon>
        <taxon>Pseudomonadati</taxon>
        <taxon>Pseudomonadota</taxon>
        <taxon>Gammaproteobacteria</taxon>
        <taxon>sulfur-oxidizing symbionts</taxon>
    </lineage>
</organism>